<evidence type="ECO:0000259" key="3">
    <source>
        <dbReference type="PROSITE" id="PS50208"/>
    </source>
</evidence>
<dbReference type="OrthoDB" id="417046at2759"/>
<dbReference type="InterPro" id="IPR013783">
    <property type="entry name" value="Ig-like_fold"/>
</dbReference>
<dbReference type="Pfam" id="PF13927">
    <property type="entry name" value="Ig_3"/>
    <property type="match status" value="1"/>
</dbReference>
<dbReference type="SMART" id="SM00408">
    <property type="entry name" value="IGc2"/>
    <property type="match status" value="1"/>
</dbReference>
<dbReference type="SUPFAM" id="SSF48726">
    <property type="entry name" value="Immunoglobulin"/>
    <property type="match status" value="1"/>
</dbReference>
<dbReference type="InterPro" id="IPR001309">
    <property type="entry name" value="Pept_C14_p20"/>
</dbReference>
<dbReference type="AlphaFoldDB" id="A0A835NI88"/>
<dbReference type="InterPro" id="IPR011600">
    <property type="entry name" value="Pept_C14_caspase"/>
</dbReference>
<dbReference type="InterPro" id="IPR036179">
    <property type="entry name" value="Ig-like_dom_sf"/>
</dbReference>
<gene>
    <name evidence="6" type="ORF">IHE44_0002574</name>
    <name evidence="5" type="ORF">IHE44_004592</name>
</gene>
<dbReference type="EMBL" id="JADDUC020000013">
    <property type="protein sequence ID" value="KAI1234948.1"/>
    <property type="molecule type" value="Genomic_DNA"/>
</dbReference>
<dbReference type="InterPro" id="IPR007110">
    <property type="entry name" value="Ig-like_dom"/>
</dbReference>
<proteinExistence type="predicted"/>
<keyword evidence="1" id="KW-1015">Disulfide bond</keyword>
<accession>A0A835NI88</accession>
<dbReference type="SUPFAM" id="SSF52129">
    <property type="entry name" value="Caspase-like"/>
    <property type="match status" value="1"/>
</dbReference>
<keyword evidence="7" id="KW-1185">Reference proteome</keyword>
<dbReference type="InterPro" id="IPR052039">
    <property type="entry name" value="Caspase-related_regulators"/>
</dbReference>
<dbReference type="EMBL" id="JADDUC010000182">
    <property type="protein sequence ID" value="KAG0116218.1"/>
    <property type="molecule type" value="Genomic_DNA"/>
</dbReference>
<evidence type="ECO:0000259" key="4">
    <source>
        <dbReference type="PROSITE" id="PS50835"/>
    </source>
</evidence>
<evidence type="ECO:0000256" key="2">
    <source>
        <dbReference type="ARBA" id="ARBA00023319"/>
    </source>
</evidence>
<dbReference type="PROSITE" id="PS50208">
    <property type="entry name" value="CASPASE_P20"/>
    <property type="match status" value="1"/>
</dbReference>
<dbReference type="PANTHER" id="PTHR22576">
    <property type="entry name" value="MUCOSA ASSOCIATED LYMPHOID TISSUE LYMPHOMA TRANSLOCATION PROTEIN 1/PARACASPASE"/>
    <property type="match status" value="1"/>
</dbReference>
<dbReference type="Proteomes" id="UP000618051">
    <property type="component" value="Unassembled WGS sequence"/>
</dbReference>
<evidence type="ECO:0000313" key="5">
    <source>
        <dbReference type="EMBL" id="KAG0116218.1"/>
    </source>
</evidence>
<comment type="caution">
    <text evidence="5">The sequence shown here is derived from an EMBL/GenBank/DDBJ whole genome shotgun (WGS) entry which is preliminary data.</text>
</comment>
<feature type="domain" description="Caspase family p20" evidence="3">
    <location>
        <begin position="142"/>
        <end position="266"/>
    </location>
</feature>
<dbReference type="Gene3D" id="2.60.40.10">
    <property type="entry name" value="Immunoglobulins"/>
    <property type="match status" value="1"/>
</dbReference>
<evidence type="ECO:0000313" key="6">
    <source>
        <dbReference type="EMBL" id="KAI1234948.1"/>
    </source>
</evidence>
<protein>
    <submittedName>
        <fullName evidence="5">Mucosa-associated lymphoid tissue lymphoma translocation protein 1</fullName>
    </submittedName>
</protein>
<evidence type="ECO:0000256" key="1">
    <source>
        <dbReference type="ARBA" id="ARBA00023157"/>
    </source>
</evidence>
<evidence type="ECO:0000313" key="7">
    <source>
        <dbReference type="Proteomes" id="UP000618051"/>
    </source>
</evidence>
<feature type="domain" description="Ig-like" evidence="4">
    <location>
        <begin position="50"/>
        <end position="130"/>
    </location>
</feature>
<dbReference type="InterPro" id="IPR003598">
    <property type="entry name" value="Ig_sub2"/>
</dbReference>
<feature type="non-terminal residue" evidence="5">
    <location>
        <position position="1"/>
    </location>
</feature>
<keyword evidence="2" id="KW-0393">Immunoglobulin domain</keyword>
<sequence>MQKAVAITEQPVSVSVPVGYSFTLRCRAQGRTSLQYQWFCLPPRLWQGEPVIVLNPSEQWVEVGQPLQLQCAAIGVPAPSYQWYRNGNLLEQQKRKKLWITHTKVSDSGTYLCCASNSHGEHWTNAVDVHIGTCGSGRFFATDKIALLVGNNCYQHHPNLMAPVRDVFELSRLLEHLGFQVVSLLDLNKAEMATAVSRFLQLLGKGVYAIFYYAGHGYEHLGRNYMVPVDAPQPYAPENCISVQRILQKMQQQQTALNIILLDTCRKWYEPLPPSSPGLDVPRAGGRSEDAEAYELQDGEFSSGIFMKYLKKHILQEKKVTHMLEDVLEDIGRDPLVAGKQVMEIKHTLKEARSLTDPICPSRAATEHWGYSQKLPSKTMTFPCGVRVELHFLRLFSNLMFVCAKPQLPLAHITDPQLLLRQLTPEITKESM</sequence>
<dbReference type="GO" id="GO:0006508">
    <property type="term" value="P:proteolysis"/>
    <property type="evidence" value="ECO:0007669"/>
    <property type="project" value="InterPro"/>
</dbReference>
<dbReference type="InterPro" id="IPR029030">
    <property type="entry name" value="Caspase-like_dom_sf"/>
</dbReference>
<dbReference type="PANTHER" id="PTHR22576:SF38">
    <property type="entry name" value="MUCOSA-ASSOCIATED LYMPHOID TISSUE LYMPHOMA TRANSLOCATION PROTEIN 1-LIKE"/>
    <property type="match status" value="1"/>
</dbReference>
<dbReference type="InterPro" id="IPR003599">
    <property type="entry name" value="Ig_sub"/>
</dbReference>
<dbReference type="SMART" id="SM00409">
    <property type="entry name" value="IG"/>
    <property type="match status" value="1"/>
</dbReference>
<organism evidence="5">
    <name type="scientific">Lamprotornis superbus</name>
    <dbReference type="NCBI Taxonomy" id="245042"/>
    <lineage>
        <taxon>Eukaryota</taxon>
        <taxon>Metazoa</taxon>
        <taxon>Chordata</taxon>
        <taxon>Craniata</taxon>
        <taxon>Vertebrata</taxon>
        <taxon>Euteleostomi</taxon>
        <taxon>Archelosauria</taxon>
        <taxon>Archosauria</taxon>
        <taxon>Dinosauria</taxon>
        <taxon>Saurischia</taxon>
        <taxon>Theropoda</taxon>
        <taxon>Coelurosauria</taxon>
        <taxon>Aves</taxon>
        <taxon>Neognathae</taxon>
        <taxon>Neoaves</taxon>
        <taxon>Telluraves</taxon>
        <taxon>Australaves</taxon>
        <taxon>Passeriformes</taxon>
        <taxon>Sturnidae</taxon>
        <taxon>Lamprotornis</taxon>
    </lineage>
</organism>
<dbReference type="Gene3D" id="3.40.50.1460">
    <property type="match status" value="1"/>
</dbReference>
<reference evidence="6" key="3">
    <citation type="submission" date="2022-01" db="EMBL/GenBank/DDBJ databases">
        <authorList>
            <person name="Rubenstein D.R."/>
        </authorList>
    </citation>
    <scope>NUCLEOTIDE SEQUENCE</scope>
    <source>
        <strain evidence="6">SS15</strain>
        <tissue evidence="6">Liver</tissue>
    </source>
</reference>
<reference evidence="6 7" key="2">
    <citation type="journal article" date="2021" name="J. Hered.">
        <title>Feather Gene Expression Elucidates the Developmental Basis of Plumage Iridescence in African Starlings.</title>
        <authorList>
            <person name="Rubenstein D.R."/>
            <person name="Corvelo A."/>
            <person name="MacManes M.D."/>
            <person name="Maia R."/>
            <person name="Narzisi G."/>
            <person name="Rousaki A."/>
            <person name="Vandenabeele P."/>
            <person name="Shawkey M.D."/>
            <person name="Solomon J."/>
        </authorList>
    </citation>
    <scope>NUCLEOTIDE SEQUENCE [LARGE SCALE GENOMIC DNA]</scope>
    <source>
        <strain evidence="6">SS15</strain>
    </source>
</reference>
<dbReference type="GO" id="GO:0004197">
    <property type="term" value="F:cysteine-type endopeptidase activity"/>
    <property type="evidence" value="ECO:0007669"/>
    <property type="project" value="InterPro"/>
</dbReference>
<dbReference type="InterPro" id="IPR033540">
    <property type="entry name" value="MALT1_IG-like_dom_sf"/>
</dbReference>
<reference evidence="5" key="1">
    <citation type="submission" date="2020-10" db="EMBL/GenBank/DDBJ databases">
        <title>Feather gene expression reveals the developmental basis of iridescence in African starlings.</title>
        <authorList>
            <person name="Rubenstein D.R."/>
        </authorList>
    </citation>
    <scope>NUCLEOTIDE SEQUENCE</scope>
    <source>
        <strain evidence="5">SS15</strain>
        <tissue evidence="5">Liver</tissue>
    </source>
</reference>
<dbReference type="PROSITE" id="PS50835">
    <property type="entry name" value="IG_LIKE"/>
    <property type="match status" value="1"/>
</dbReference>
<dbReference type="Gene3D" id="2.60.40.3360">
    <property type="match status" value="1"/>
</dbReference>
<dbReference type="FunFam" id="2.60.40.10:FF:000032">
    <property type="entry name" value="palladin isoform X1"/>
    <property type="match status" value="1"/>
</dbReference>
<name>A0A835NI88_9PASS</name>
<dbReference type="Pfam" id="PF00656">
    <property type="entry name" value="Peptidase_C14"/>
    <property type="match status" value="1"/>
</dbReference>